<dbReference type="PANTHER" id="PTHR43534">
    <property type="entry name" value="MIND SUPERFAMILY P-LOOP ATPASE CONTAINING AN INSERTED FERREDOXIN DOMAIN"/>
    <property type="match status" value="1"/>
</dbReference>
<dbReference type="Gene3D" id="3.40.50.300">
    <property type="entry name" value="P-loop containing nucleotide triphosphate hydrolases"/>
    <property type="match status" value="1"/>
</dbReference>
<gene>
    <name evidence="5" type="ORF">LX24_00979</name>
</gene>
<evidence type="ECO:0000313" key="5">
    <source>
        <dbReference type="EMBL" id="TYO96511.1"/>
    </source>
</evidence>
<keyword evidence="2" id="KW-0408">Iron</keyword>
<keyword evidence="6" id="KW-1185">Reference proteome</keyword>
<sequence>MKEITIISGKGGTGKTSIAASLAVLAENHVLCDCDVDAANLHLLLNPYIETKNNFWGMPRVEIDTTQCNQCGLCEQLCHYGAIKAGRVDVLCCEGCLVCYHACPEAAIRLVENLAGQWFVCGTRFAPFVHARLGIAQDNSGKLVAQVRKEARALAEKEGKELIITDGPPGIGCPVISSLGGTDLALVVVEPSLSSIHDLSRVLDLTNHFGVKTAVCVNKWDINPENTMRVEEMCQEVGVPVIGRIGYDPAFVAAAIKGKPVIQMVSTVVEDIINLWHCMQRELGI</sequence>
<dbReference type="InterPro" id="IPR027417">
    <property type="entry name" value="P-loop_NTPase"/>
</dbReference>
<evidence type="ECO:0000259" key="4">
    <source>
        <dbReference type="PROSITE" id="PS51379"/>
    </source>
</evidence>
<accession>A0A5S4ZUX5</accession>
<dbReference type="PROSITE" id="PS51379">
    <property type="entry name" value="4FE4S_FER_2"/>
    <property type="match status" value="2"/>
</dbReference>
<dbReference type="PROSITE" id="PS00198">
    <property type="entry name" value="4FE4S_FER_1"/>
    <property type="match status" value="1"/>
</dbReference>
<evidence type="ECO:0000313" key="6">
    <source>
        <dbReference type="Proteomes" id="UP000323166"/>
    </source>
</evidence>
<dbReference type="CDD" id="cd03110">
    <property type="entry name" value="SIMIBI_bact_arch"/>
    <property type="match status" value="1"/>
</dbReference>
<feature type="domain" description="4Fe-4S ferredoxin-type" evidence="4">
    <location>
        <begin position="93"/>
        <end position="113"/>
    </location>
</feature>
<dbReference type="EMBL" id="VNHM01000004">
    <property type="protein sequence ID" value="TYO96511.1"/>
    <property type="molecule type" value="Genomic_DNA"/>
</dbReference>
<evidence type="ECO:0000256" key="3">
    <source>
        <dbReference type="ARBA" id="ARBA00023014"/>
    </source>
</evidence>
<dbReference type="SUPFAM" id="SSF52540">
    <property type="entry name" value="P-loop containing nucleoside triphosphate hydrolases"/>
    <property type="match status" value="1"/>
</dbReference>
<keyword evidence="3" id="KW-0411">Iron-sulfur</keyword>
<organism evidence="5 6">
    <name type="scientific">Desulfallas thermosapovorans DSM 6562</name>
    <dbReference type="NCBI Taxonomy" id="1121431"/>
    <lineage>
        <taxon>Bacteria</taxon>
        <taxon>Bacillati</taxon>
        <taxon>Bacillota</taxon>
        <taxon>Clostridia</taxon>
        <taxon>Eubacteriales</taxon>
        <taxon>Desulfallaceae</taxon>
        <taxon>Desulfallas</taxon>
    </lineage>
</organism>
<feature type="domain" description="4Fe-4S ferredoxin-type" evidence="4">
    <location>
        <begin position="59"/>
        <end position="88"/>
    </location>
</feature>
<dbReference type="Proteomes" id="UP000323166">
    <property type="component" value="Unassembled WGS sequence"/>
</dbReference>
<dbReference type="InterPro" id="IPR017896">
    <property type="entry name" value="4Fe4S_Fe-S-bd"/>
</dbReference>
<reference evidence="5 6" key="1">
    <citation type="submission" date="2019-07" db="EMBL/GenBank/DDBJ databases">
        <title>Genomic Encyclopedia of Type Strains, Phase I: the one thousand microbial genomes (KMG-I) project.</title>
        <authorList>
            <person name="Kyrpides N."/>
        </authorList>
    </citation>
    <scope>NUCLEOTIDE SEQUENCE [LARGE SCALE GENOMIC DNA]</scope>
    <source>
        <strain evidence="5 6">DSM 6562</strain>
    </source>
</reference>
<dbReference type="Gene3D" id="3.30.70.20">
    <property type="match status" value="1"/>
</dbReference>
<dbReference type="GO" id="GO:0046872">
    <property type="term" value="F:metal ion binding"/>
    <property type="evidence" value="ECO:0007669"/>
    <property type="project" value="UniProtKB-KW"/>
</dbReference>
<dbReference type="RefSeq" id="WP_166511018.1">
    <property type="nucleotide sequence ID" value="NZ_VNHM01000004.1"/>
</dbReference>
<keyword evidence="1" id="KW-0479">Metal-binding</keyword>
<dbReference type="AlphaFoldDB" id="A0A5S4ZUX5"/>
<protein>
    <submittedName>
        <fullName evidence="5">MinD superfamily P-loop ATPase</fullName>
    </submittedName>
</protein>
<name>A0A5S4ZUX5_9FIRM</name>
<evidence type="ECO:0000256" key="2">
    <source>
        <dbReference type="ARBA" id="ARBA00023004"/>
    </source>
</evidence>
<dbReference type="InterPro" id="IPR002586">
    <property type="entry name" value="CobQ/CobB/MinD/ParA_Nub-bd_dom"/>
</dbReference>
<dbReference type="InterPro" id="IPR017900">
    <property type="entry name" value="4Fe4S_Fe_S_CS"/>
</dbReference>
<dbReference type="GO" id="GO:0051536">
    <property type="term" value="F:iron-sulfur cluster binding"/>
    <property type="evidence" value="ECO:0007669"/>
    <property type="project" value="UniProtKB-KW"/>
</dbReference>
<dbReference type="Pfam" id="PF01656">
    <property type="entry name" value="CbiA"/>
    <property type="match status" value="1"/>
</dbReference>
<dbReference type="PANTHER" id="PTHR43534:SF1">
    <property type="entry name" value="4FE-4S CLUSTER CONTAINING PARA FAMILY ATPASE PROTEIN"/>
    <property type="match status" value="1"/>
</dbReference>
<proteinExistence type="predicted"/>
<comment type="caution">
    <text evidence="5">The sequence shown here is derived from an EMBL/GenBank/DDBJ whole genome shotgun (WGS) entry which is preliminary data.</text>
</comment>
<evidence type="ECO:0000256" key="1">
    <source>
        <dbReference type="ARBA" id="ARBA00022723"/>
    </source>
</evidence>